<organism evidence="1 2">
    <name type="scientific">Companilactobacillus nantensis DSM 16982</name>
    <dbReference type="NCBI Taxonomy" id="1423774"/>
    <lineage>
        <taxon>Bacteria</taxon>
        <taxon>Bacillati</taxon>
        <taxon>Bacillota</taxon>
        <taxon>Bacilli</taxon>
        <taxon>Lactobacillales</taxon>
        <taxon>Lactobacillaceae</taxon>
        <taxon>Companilactobacillus</taxon>
    </lineage>
</organism>
<dbReference type="EMBL" id="AZFV01000002">
    <property type="protein sequence ID" value="KRM18476.1"/>
    <property type="molecule type" value="Genomic_DNA"/>
</dbReference>
<comment type="caution">
    <text evidence="1">The sequence shown here is derived from an EMBL/GenBank/DDBJ whole genome shotgun (WGS) entry which is preliminary data.</text>
</comment>
<sequence>MKIAVTLYDDGSINHVNDTSEDAAINQSKYEGWTLVESDPAFLTSQAYLWTVREFDNQLVYLSDMRTSKERDRNNITELTKGNLANQMTGVQLQTAVTALTQSNLQLTMDNAQLKVDRDTNHKAITDLTKEMMDLKLQVTTANTSNVDTETAK</sequence>
<dbReference type="PATRIC" id="fig|1423774.3.peg.1067"/>
<proteinExistence type="predicted"/>
<accession>A0A0R1WVT8</accession>
<reference evidence="1 2" key="1">
    <citation type="journal article" date="2015" name="Genome Announc.">
        <title>Expanding the biotechnology potential of lactobacilli through comparative genomics of 213 strains and associated genera.</title>
        <authorList>
            <person name="Sun Z."/>
            <person name="Harris H.M."/>
            <person name="McCann A."/>
            <person name="Guo C."/>
            <person name="Argimon S."/>
            <person name="Zhang W."/>
            <person name="Yang X."/>
            <person name="Jeffery I.B."/>
            <person name="Cooney J.C."/>
            <person name="Kagawa T.F."/>
            <person name="Liu W."/>
            <person name="Song Y."/>
            <person name="Salvetti E."/>
            <person name="Wrobel A."/>
            <person name="Rasinkangas P."/>
            <person name="Parkhill J."/>
            <person name="Rea M.C."/>
            <person name="O'Sullivan O."/>
            <person name="Ritari J."/>
            <person name="Douillard F.P."/>
            <person name="Paul Ross R."/>
            <person name="Yang R."/>
            <person name="Briner A.E."/>
            <person name="Felis G.E."/>
            <person name="de Vos W.M."/>
            <person name="Barrangou R."/>
            <person name="Klaenhammer T.R."/>
            <person name="Caufield P.W."/>
            <person name="Cui Y."/>
            <person name="Zhang H."/>
            <person name="O'Toole P.W."/>
        </authorList>
    </citation>
    <scope>NUCLEOTIDE SEQUENCE [LARGE SCALE GENOMIC DNA]</scope>
    <source>
        <strain evidence="1 2">DSM 16982</strain>
    </source>
</reference>
<gene>
    <name evidence="1" type="ORF">FD31_GL001024</name>
</gene>
<name>A0A0R1WVT8_9LACO</name>
<keyword evidence="2" id="KW-1185">Reference proteome</keyword>
<dbReference type="Proteomes" id="UP000051302">
    <property type="component" value="Unassembled WGS sequence"/>
</dbReference>
<dbReference type="RefSeq" id="WP_057890999.1">
    <property type="nucleotide sequence ID" value="NZ_AZFV01000002.1"/>
</dbReference>
<evidence type="ECO:0000313" key="2">
    <source>
        <dbReference type="Proteomes" id="UP000051302"/>
    </source>
</evidence>
<dbReference type="AlphaFoldDB" id="A0A0R1WVT8"/>
<evidence type="ECO:0000313" key="1">
    <source>
        <dbReference type="EMBL" id="KRM18476.1"/>
    </source>
</evidence>
<protein>
    <submittedName>
        <fullName evidence="1">Uncharacterized protein</fullName>
    </submittedName>
</protein>
<dbReference type="STRING" id="1423774.FD31_GL001024"/>